<gene>
    <name evidence="1" type="ORF">X929_00815</name>
</gene>
<dbReference type="AlphaFoldDB" id="A0A2K1P5N7"/>
<accession>A0A2K1P5N7</accession>
<organism evidence="1 2">
    <name type="scientific">Petrotoga olearia DSM 13574</name>
    <dbReference type="NCBI Taxonomy" id="1122955"/>
    <lineage>
        <taxon>Bacteria</taxon>
        <taxon>Thermotogati</taxon>
        <taxon>Thermotogota</taxon>
        <taxon>Thermotogae</taxon>
        <taxon>Petrotogales</taxon>
        <taxon>Petrotogaceae</taxon>
        <taxon>Petrotoga</taxon>
    </lineage>
</organism>
<proteinExistence type="predicted"/>
<protein>
    <recommendedName>
        <fullName evidence="3">Fumarate hydratase</fullName>
    </recommendedName>
</protein>
<evidence type="ECO:0000313" key="2">
    <source>
        <dbReference type="Proteomes" id="UP000236434"/>
    </source>
</evidence>
<comment type="caution">
    <text evidence="1">The sequence shown here is derived from an EMBL/GenBank/DDBJ whole genome shotgun (WGS) entry which is preliminary data.</text>
</comment>
<dbReference type="Proteomes" id="UP000236434">
    <property type="component" value="Unassembled WGS sequence"/>
</dbReference>
<dbReference type="OrthoDB" id="37476at2"/>
<dbReference type="RefSeq" id="WP_103066171.1">
    <property type="nucleotide sequence ID" value="NZ_AZRL01000003.1"/>
</dbReference>
<evidence type="ECO:0008006" key="3">
    <source>
        <dbReference type="Google" id="ProtNLM"/>
    </source>
</evidence>
<dbReference type="EMBL" id="AZRL01000003">
    <property type="protein sequence ID" value="PNR98105.1"/>
    <property type="molecule type" value="Genomic_DNA"/>
</dbReference>
<evidence type="ECO:0000313" key="1">
    <source>
        <dbReference type="EMBL" id="PNR98105.1"/>
    </source>
</evidence>
<sequence length="168" mass="19364">MLNINYPVSLDTLKKLKNGDKVLYTGKIIFVTPEALKRLEKYYQLEGVPLYKFVGEFVTCGTFNLAHGEIKNISITEISDYFDFLFEGGANSLIVDKLLPKTLNQLKKYNRPILKTLSKSISFFDPKVLFYKDIKNGGIIEVWTKRLPIEVLAFDEKEQLRDINNAEF</sequence>
<reference evidence="1 2" key="1">
    <citation type="submission" date="2013-12" db="EMBL/GenBank/DDBJ databases">
        <title>Comparative genomics of Petrotoga isolates.</title>
        <authorList>
            <person name="Nesbo C.L."/>
            <person name="Charchuk R."/>
            <person name="Chow K."/>
        </authorList>
    </citation>
    <scope>NUCLEOTIDE SEQUENCE [LARGE SCALE GENOMIC DNA]</scope>
    <source>
        <strain evidence="1 2">DSM 13574</strain>
    </source>
</reference>
<name>A0A2K1P5N7_9BACT</name>